<protein>
    <submittedName>
        <fullName evidence="1">Uncharacterized protein</fullName>
    </submittedName>
</protein>
<organism evidence="1">
    <name type="scientific">Rhizophagus irregularis (strain DAOM 181602 / DAOM 197198 / MUCL 43194)</name>
    <name type="common">Arbuscular mycorrhizal fungus</name>
    <name type="synonym">Glomus intraradices</name>
    <dbReference type="NCBI Taxonomy" id="747089"/>
    <lineage>
        <taxon>Eukaryota</taxon>
        <taxon>Fungi</taxon>
        <taxon>Fungi incertae sedis</taxon>
        <taxon>Mucoromycota</taxon>
        <taxon>Glomeromycotina</taxon>
        <taxon>Glomeromycetes</taxon>
        <taxon>Glomerales</taxon>
        <taxon>Glomeraceae</taxon>
        <taxon>Rhizophagus</taxon>
    </lineage>
</organism>
<dbReference type="EMBL" id="KI300939">
    <property type="protein sequence ID" value="ERZ95824.1"/>
    <property type="molecule type" value="Genomic_DNA"/>
</dbReference>
<sequence length="100" mass="11783">MIRKKLLERAAQLILRGSSNAKRNTITKTFFNFSYKSCKNPTSFVMLQYRRACVNHQKIFLKQMFKNIKTADPTVVKDTTNDFINDKSSHANLLFHRWIL</sequence>
<reference evidence="1" key="1">
    <citation type="submission" date="2013-07" db="EMBL/GenBank/DDBJ databases">
        <title>The genome of an arbuscular mycorrhizal fungus provides insights into the evolution of the oldest plant symbiosis.</title>
        <authorList>
            <consortium name="DOE Joint Genome Institute"/>
            <person name="Tisserant E."/>
            <person name="Malbreil M."/>
            <person name="Kuo A."/>
            <person name="Kohler A."/>
            <person name="Symeonidi A."/>
            <person name="Balestrini R."/>
            <person name="Charron P."/>
            <person name="Duensing N."/>
            <person name="Frei-dit-Frey N."/>
            <person name="Gianinazzi-Pearson V."/>
            <person name="Gilbert B."/>
            <person name="Handa Y."/>
            <person name="Hijri M."/>
            <person name="Kaul R."/>
            <person name="Kawaguchi M."/>
            <person name="Krajinski F."/>
            <person name="Lammers P."/>
            <person name="Lapierre D."/>
            <person name="Masclaux F.G."/>
            <person name="Murat C."/>
            <person name="Morin E."/>
            <person name="Ndikumana S."/>
            <person name="Pagni M."/>
            <person name="Petitpierre D."/>
            <person name="Requena N."/>
            <person name="Rosikiewicz P."/>
            <person name="Riley R."/>
            <person name="Saito K."/>
            <person name="San Clemente H."/>
            <person name="Shapiro H."/>
            <person name="van Tuinen D."/>
            <person name="Becard G."/>
            <person name="Bonfante P."/>
            <person name="Paszkowski U."/>
            <person name="Shachar-Hill Y."/>
            <person name="Young J.P."/>
            <person name="Sanders I.R."/>
            <person name="Henrissat B."/>
            <person name="Rensing S.A."/>
            <person name="Grigoriev I.V."/>
            <person name="Corradi N."/>
            <person name="Roux C."/>
            <person name="Martin F."/>
        </authorList>
    </citation>
    <scope>NUCLEOTIDE SEQUENCE</scope>
    <source>
        <strain evidence="1">DAOM 197198</strain>
    </source>
</reference>
<evidence type="ECO:0000313" key="1">
    <source>
        <dbReference type="EMBL" id="ERZ95824.1"/>
    </source>
</evidence>
<proteinExistence type="predicted"/>
<accession>U9SIX8</accession>
<dbReference type="HOGENOM" id="CLU_2307548_0_0_1"/>
<gene>
    <name evidence="1" type="ORF">GLOINDRAFT_13241</name>
</gene>
<name>U9SIX8_RHIID</name>
<dbReference type="AlphaFoldDB" id="U9SIX8"/>